<feature type="transmembrane region" description="Helical" evidence="5">
    <location>
        <begin position="379"/>
        <end position="402"/>
    </location>
</feature>
<protein>
    <submittedName>
        <fullName evidence="6">Amino acid permease</fullName>
    </submittedName>
</protein>
<keyword evidence="3 5" id="KW-1133">Transmembrane helix</keyword>
<feature type="transmembrane region" description="Helical" evidence="5">
    <location>
        <begin position="460"/>
        <end position="484"/>
    </location>
</feature>
<proteinExistence type="predicted"/>
<feature type="transmembrane region" description="Helical" evidence="5">
    <location>
        <begin position="200"/>
        <end position="221"/>
    </location>
</feature>
<keyword evidence="7" id="KW-1185">Reference proteome</keyword>
<dbReference type="InterPro" id="IPR002293">
    <property type="entry name" value="AA/rel_permease1"/>
</dbReference>
<keyword evidence="2 5" id="KW-0812">Transmembrane</keyword>
<dbReference type="AlphaFoldDB" id="D4XW82"/>
<dbReference type="RefSeq" id="WP_005683670.1">
    <property type="nucleotide sequence ID" value="NZ_ADNC01000023.1"/>
</dbReference>
<feature type="transmembrane region" description="Helical" evidence="5">
    <location>
        <begin position="125"/>
        <end position="145"/>
    </location>
</feature>
<feature type="transmembrane region" description="Helical" evidence="5">
    <location>
        <begin position="233"/>
        <end position="253"/>
    </location>
</feature>
<dbReference type="Gene3D" id="1.20.1740.10">
    <property type="entry name" value="Amino acid/polyamine transporter I"/>
    <property type="match status" value="1"/>
</dbReference>
<feature type="transmembrane region" description="Helical" evidence="5">
    <location>
        <begin position="92"/>
        <end position="113"/>
    </location>
</feature>
<dbReference type="PIRSF" id="PIRSF006060">
    <property type="entry name" value="AA_transporter"/>
    <property type="match status" value="1"/>
</dbReference>
<keyword evidence="4 5" id="KW-0472">Membrane</keyword>
<evidence type="ECO:0000256" key="3">
    <source>
        <dbReference type="ARBA" id="ARBA00022989"/>
    </source>
</evidence>
<evidence type="ECO:0000256" key="4">
    <source>
        <dbReference type="ARBA" id="ARBA00023136"/>
    </source>
</evidence>
<gene>
    <name evidence="6" type="ORF">MALL_0745</name>
</gene>
<evidence type="ECO:0000256" key="2">
    <source>
        <dbReference type="ARBA" id="ARBA00022692"/>
    </source>
</evidence>
<reference evidence="6 7" key="1">
    <citation type="submission" date="2010-03" db="EMBL/GenBank/DDBJ databases">
        <authorList>
            <person name="Glass J.I."/>
            <person name="Benders G.A."/>
            <person name="Durkin A.S."/>
            <person name="Farmerie W.G."/>
            <person name="Hlavinka K."/>
            <person name="Hostetler J."/>
            <person name="Jackson J."/>
            <person name="May M.A."/>
            <person name="Miller R.H."/>
            <person name="Paralanov V."/>
            <person name="Radune D."/>
            <person name="Szczypinski B."/>
            <person name="Brown D.R."/>
        </authorList>
    </citation>
    <scope>NUCLEOTIDE SEQUENCE [LARGE SCALE GENOMIC DNA]</scope>
    <source>
        <strain evidence="6 7">A21JP2</strain>
    </source>
</reference>
<dbReference type="GO" id="GO:0022857">
    <property type="term" value="F:transmembrane transporter activity"/>
    <property type="evidence" value="ECO:0007669"/>
    <property type="project" value="InterPro"/>
</dbReference>
<dbReference type="Proteomes" id="UP000004757">
    <property type="component" value="Unassembled WGS sequence"/>
</dbReference>
<evidence type="ECO:0000313" key="7">
    <source>
        <dbReference type="Proteomes" id="UP000004757"/>
    </source>
</evidence>
<organism evidence="6 7">
    <name type="scientific">Mycoplasmopsis alligatoris A21JP2</name>
    <dbReference type="NCBI Taxonomy" id="747682"/>
    <lineage>
        <taxon>Bacteria</taxon>
        <taxon>Bacillati</taxon>
        <taxon>Mycoplasmatota</taxon>
        <taxon>Mycoplasmoidales</taxon>
        <taxon>Metamycoplasmataceae</taxon>
        <taxon>Mycoplasmopsis</taxon>
    </lineage>
</organism>
<evidence type="ECO:0000256" key="5">
    <source>
        <dbReference type="SAM" id="Phobius"/>
    </source>
</evidence>
<dbReference type="eggNOG" id="COG0531">
    <property type="taxonomic scope" value="Bacteria"/>
</dbReference>
<feature type="transmembrane region" description="Helical" evidence="5">
    <location>
        <begin position="39"/>
        <end position="61"/>
    </location>
</feature>
<comment type="subcellular location">
    <subcellularLocation>
        <location evidence="1">Membrane</location>
        <topology evidence="1">Multi-pass membrane protein</topology>
    </subcellularLocation>
</comment>
<feature type="transmembrane region" description="Helical" evidence="5">
    <location>
        <begin position="278"/>
        <end position="299"/>
    </location>
</feature>
<dbReference type="Pfam" id="PF13520">
    <property type="entry name" value="AA_permease_2"/>
    <property type="match status" value="1"/>
</dbReference>
<comment type="caution">
    <text evidence="6">The sequence shown here is derived from an EMBL/GenBank/DDBJ whole genome shotgun (WGS) entry which is preliminary data.</text>
</comment>
<name>D4XW82_9BACT</name>
<dbReference type="OrthoDB" id="396925at2"/>
<evidence type="ECO:0000313" key="6">
    <source>
        <dbReference type="EMBL" id="EFF41387.1"/>
    </source>
</evidence>
<feature type="transmembrane region" description="Helical" evidence="5">
    <location>
        <begin position="152"/>
        <end position="172"/>
    </location>
</feature>
<dbReference type="GO" id="GO:0016020">
    <property type="term" value="C:membrane"/>
    <property type="evidence" value="ECO:0007669"/>
    <property type="project" value="UniProtKB-SubCell"/>
</dbReference>
<sequence length="498" mass="55973">MKRKEITFLSAVIFIIGSTVGAGIFFKSSEILKLSQGDFILAMVAWFIGISAIVLMALSLVEVSSADNSNRGILGWSKIFVSRRLHNVNVNYYNYIFLPITLVTMPIYCISTLEDAGMVLKNANYVILCSFAIFMWFMIVNLISFRFAEISQWIFTAIQTIPLVFLPLWALFSPSESSGLNHLVEQYANKASGFLGSSKYLVLIAGIPAIAFTFDGFYLIANNKNDLNAKAKTKLGLILVLGITIVSFLYIFLSSTFSLGSSDGTHNGLNIDPRFIKFFNVCIAVGIMGIVNGFVLSGLKQVHALNEEKKFKVYDFIEKFVHNKMLRNVKNKETNIFKYLPSWLFLFVLTSLFFVLLGIPGANFYTIDNYGVDVYGTGAYFYTFTDVIVNFTSLLVFIIIQLAITGAIINRWKNKVEVHRKRYFLVCATLSNLMFYAAIIFFFVASVIDMTGLITNDTDFIISSVIKFAILIIIIFLSILPEIINKVFTKIRAKKQLA</sequence>
<feature type="transmembrane region" description="Helical" evidence="5">
    <location>
        <begin position="7"/>
        <end position="27"/>
    </location>
</feature>
<dbReference type="EMBL" id="ADNC01000023">
    <property type="protein sequence ID" value="EFF41387.1"/>
    <property type="molecule type" value="Genomic_DNA"/>
</dbReference>
<evidence type="ECO:0000256" key="1">
    <source>
        <dbReference type="ARBA" id="ARBA00004141"/>
    </source>
</evidence>
<dbReference type="STRING" id="747682.MALL_0745"/>
<feature type="transmembrane region" description="Helical" evidence="5">
    <location>
        <begin position="336"/>
        <end position="359"/>
    </location>
</feature>
<feature type="transmembrane region" description="Helical" evidence="5">
    <location>
        <begin position="423"/>
        <end position="448"/>
    </location>
</feature>
<accession>D4XW82</accession>